<name>A0A183P4U3_9TREM</name>
<reference evidence="1 2" key="1">
    <citation type="submission" date="2018-11" db="EMBL/GenBank/DDBJ databases">
        <authorList>
            <consortium name="Pathogen Informatics"/>
        </authorList>
    </citation>
    <scope>NUCLEOTIDE SEQUENCE [LARGE SCALE GENOMIC DNA]</scope>
    <source>
        <strain>Denwood</strain>
        <strain evidence="2">Zambia</strain>
    </source>
</reference>
<dbReference type="STRING" id="31246.A0A183P4U3"/>
<accession>A0A183P4U3</accession>
<keyword evidence="2" id="KW-1185">Reference proteome</keyword>
<evidence type="ECO:0000313" key="2">
    <source>
        <dbReference type="Proteomes" id="UP000269396"/>
    </source>
</evidence>
<organism evidence="1 2">
    <name type="scientific">Schistosoma mattheei</name>
    <dbReference type="NCBI Taxonomy" id="31246"/>
    <lineage>
        <taxon>Eukaryota</taxon>
        <taxon>Metazoa</taxon>
        <taxon>Spiralia</taxon>
        <taxon>Lophotrochozoa</taxon>
        <taxon>Platyhelminthes</taxon>
        <taxon>Trematoda</taxon>
        <taxon>Digenea</taxon>
        <taxon>Strigeidida</taxon>
        <taxon>Schistosomatoidea</taxon>
        <taxon>Schistosomatidae</taxon>
        <taxon>Schistosoma</taxon>
    </lineage>
</organism>
<protein>
    <submittedName>
        <fullName evidence="1">Uncharacterized protein</fullName>
    </submittedName>
</protein>
<dbReference type="EMBL" id="UZAL01029660">
    <property type="protein sequence ID" value="VDP49561.1"/>
    <property type="molecule type" value="Genomic_DNA"/>
</dbReference>
<dbReference type="InterPro" id="IPR036691">
    <property type="entry name" value="Endo/exonu/phosph_ase_sf"/>
</dbReference>
<sequence>MERHGRTGTQKRKWRKISNLCELNKLVIGGTIFPYRRMHRATWISPDHTTENQIGHICINKKFRRTMVDVRSRRGGDIASDHHLVVSNSKLKLKKNWTTGQTALQMFNTAVLRHTNKLNEFKTALNNRFQALQDQLKEQETTMEDNWRSIKEALTSTCQEVLASRSTTIRNDFYRNTGQDQSKEEQEDRN</sequence>
<gene>
    <name evidence="1" type="ORF">SMTD_LOCUS9379</name>
</gene>
<dbReference type="Gene3D" id="3.60.10.10">
    <property type="entry name" value="Endonuclease/exonuclease/phosphatase"/>
    <property type="match status" value="1"/>
</dbReference>
<dbReference type="Proteomes" id="UP000269396">
    <property type="component" value="Unassembled WGS sequence"/>
</dbReference>
<proteinExistence type="predicted"/>
<evidence type="ECO:0000313" key="1">
    <source>
        <dbReference type="EMBL" id="VDP49561.1"/>
    </source>
</evidence>
<dbReference type="AlphaFoldDB" id="A0A183P4U3"/>